<dbReference type="InterPro" id="IPR036111">
    <property type="entry name" value="Mal/L-sulfo/L-lacto_DH-like_sf"/>
</dbReference>
<evidence type="ECO:0000313" key="4">
    <source>
        <dbReference type="Proteomes" id="UP001583186"/>
    </source>
</evidence>
<dbReference type="Gene3D" id="3.30.1370.60">
    <property type="entry name" value="Hypothetical oxidoreductase yiak, domain 2"/>
    <property type="match status" value="1"/>
</dbReference>
<reference evidence="3 4" key="1">
    <citation type="journal article" date="2024" name="IMA Fungus">
        <title>IMA Genome - F19 : A genome assembly and annotation guide to empower mycologists, including annotated draft genome sequences of Ceratocystis pirilliformis, Diaporthe australafricana, Fusarium ophioides, Paecilomyces lecythidis, and Sporothrix stenoceras.</title>
        <authorList>
            <person name="Aylward J."/>
            <person name="Wilson A.M."/>
            <person name="Visagie C.M."/>
            <person name="Spraker J."/>
            <person name="Barnes I."/>
            <person name="Buitendag C."/>
            <person name="Ceriani C."/>
            <person name="Del Mar Angel L."/>
            <person name="du Plessis D."/>
            <person name="Fuchs T."/>
            <person name="Gasser K."/>
            <person name="Kramer D."/>
            <person name="Li W."/>
            <person name="Munsamy K."/>
            <person name="Piso A."/>
            <person name="Price J.L."/>
            <person name="Sonnekus B."/>
            <person name="Thomas C."/>
            <person name="van der Nest A."/>
            <person name="van Dijk A."/>
            <person name="van Heerden A."/>
            <person name="van Vuuren N."/>
            <person name="Yilmaz N."/>
            <person name="Duong T.A."/>
            <person name="van der Merwe N.A."/>
            <person name="Wingfield M.J."/>
            <person name="Wingfield B.D."/>
        </authorList>
    </citation>
    <scope>NUCLEOTIDE SEQUENCE [LARGE SCALE GENOMIC DNA]</scope>
    <source>
        <strain evidence="3 4">CMW 5346</strain>
    </source>
</reference>
<proteinExistence type="inferred from homology"/>
<organism evidence="3 4">
    <name type="scientific">Sporothrix stenoceras</name>
    <dbReference type="NCBI Taxonomy" id="5173"/>
    <lineage>
        <taxon>Eukaryota</taxon>
        <taxon>Fungi</taxon>
        <taxon>Dikarya</taxon>
        <taxon>Ascomycota</taxon>
        <taxon>Pezizomycotina</taxon>
        <taxon>Sordariomycetes</taxon>
        <taxon>Sordariomycetidae</taxon>
        <taxon>Ophiostomatales</taxon>
        <taxon>Ophiostomataceae</taxon>
        <taxon>Sporothrix</taxon>
    </lineage>
</organism>
<keyword evidence="4" id="KW-1185">Reference proteome</keyword>
<comment type="similarity">
    <text evidence="1">Belongs to the LDH2/MDH2 oxidoreductase family.</text>
</comment>
<dbReference type="Gene3D" id="1.10.1530.10">
    <property type="match status" value="1"/>
</dbReference>
<gene>
    <name evidence="3" type="ORF">Sste5346_000559</name>
</gene>
<dbReference type="Pfam" id="PF02615">
    <property type="entry name" value="Ldh_2"/>
    <property type="match status" value="1"/>
</dbReference>
<dbReference type="SUPFAM" id="SSF89733">
    <property type="entry name" value="L-sulfolactate dehydrogenase-like"/>
    <property type="match status" value="1"/>
</dbReference>
<dbReference type="InterPro" id="IPR043144">
    <property type="entry name" value="Mal/L-sulf/L-lact_DH-like_ah"/>
</dbReference>
<keyword evidence="2" id="KW-0560">Oxidoreductase</keyword>
<evidence type="ECO:0000256" key="1">
    <source>
        <dbReference type="ARBA" id="ARBA00006056"/>
    </source>
</evidence>
<dbReference type="InterPro" id="IPR043143">
    <property type="entry name" value="Mal/L-sulf/L-lact_DH-like_NADP"/>
</dbReference>
<evidence type="ECO:0008006" key="5">
    <source>
        <dbReference type="Google" id="ProtNLM"/>
    </source>
</evidence>
<protein>
    <recommendedName>
        <fullName evidence="5">Malate/L-lactate dehydrogenase</fullName>
    </recommendedName>
</protein>
<sequence length="344" mass="36196">MKLNIDEATRLARDVLVHTGYSTAAADTIAAHLLDSELRGYTAAGLARILAVRDRLSLKKISKVVEDVNITKNTAVLAHIDGQDVFGYLVGQRATELAIEKAKQNGIAIVTANNTWTTGMLSYYSEMTAAQDLVSIVTANSTPWVAAHGGTTGVHGTNPLCIGFPGATPESTPIILDTATSQLLHADVVLAQRLGTPLPEGTAFDADGKPTTNPDDVFSGGAIAPWGGYKGSGLATVVQLFGVLAGSPAFPPALEQFGFTVIVIDPTQFQPIDEYRKQISTYVEGVHASSPKDAGSPPLRLPFERSAAQRAAAQKAGTVDVDDVVYKTLKDILNHKGDSTSSAD</sequence>
<evidence type="ECO:0000313" key="3">
    <source>
        <dbReference type="EMBL" id="KAL1903274.1"/>
    </source>
</evidence>
<dbReference type="Proteomes" id="UP001583186">
    <property type="component" value="Unassembled WGS sequence"/>
</dbReference>
<dbReference type="PANTHER" id="PTHR11091">
    <property type="entry name" value="OXIDOREDUCTASE-RELATED"/>
    <property type="match status" value="1"/>
</dbReference>
<accession>A0ABR3ZVN3</accession>
<dbReference type="PANTHER" id="PTHR11091:SF0">
    <property type="entry name" value="MALATE DEHYDROGENASE"/>
    <property type="match status" value="1"/>
</dbReference>
<dbReference type="InterPro" id="IPR003767">
    <property type="entry name" value="Malate/L-lactate_DH-like"/>
</dbReference>
<comment type="caution">
    <text evidence="3">The sequence shown here is derived from an EMBL/GenBank/DDBJ whole genome shotgun (WGS) entry which is preliminary data.</text>
</comment>
<evidence type="ECO:0000256" key="2">
    <source>
        <dbReference type="ARBA" id="ARBA00023002"/>
    </source>
</evidence>
<name>A0ABR3ZVN3_9PEZI</name>
<dbReference type="EMBL" id="JAWCUI010000002">
    <property type="protein sequence ID" value="KAL1903274.1"/>
    <property type="molecule type" value="Genomic_DNA"/>
</dbReference>